<dbReference type="EMBL" id="JAGFOA010000004">
    <property type="protein sequence ID" value="MBO3664018.1"/>
    <property type="molecule type" value="Genomic_DNA"/>
</dbReference>
<dbReference type="InterPro" id="IPR046561">
    <property type="entry name" value="DUF6716"/>
</dbReference>
<dbReference type="Proteomes" id="UP000680132">
    <property type="component" value="Unassembled WGS sequence"/>
</dbReference>
<dbReference type="AlphaFoldDB" id="A0A939TNA1"/>
<comment type="caution">
    <text evidence="1">The sequence shown here is derived from an EMBL/GenBank/DDBJ whole genome shotgun (WGS) entry which is preliminary data.</text>
</comment>
<keyword evidence="2" id="KW-1185">Reference proteome</keyword>
<reference evidence="1" key="1">
    <citation type="submission" date="2021-03" db="EMBL/GenBank/DDBJ databases">
        <title>Microbacterium sp. nov., a novel actinobacterium isolated from cow dung.</title>
        <authorList>
            <person name="Zhang L."/>
        </authorList>
    </citation>
    <scope>NUCLEOTIDE SEQUENCE</scope>
    <source>
        <strain evidence="1">NEAU-LLB</strain>
    </source>
</reference>
<dbReference type="Pfam" id="PF20471">
    <property type="entry name" value="DUF6716"/>
    <property type="match status" value="1"/>
</dbReference>
<evidence type="ECO:0000313" key="2">
    <source>
        <dbReference type="Proteomes" id="UP000680132"/>
    </source>
</evidence>
<name>A0A939TNA1_9MICO</name>
<evidence type="ECO:0000313" key="1">
    <source>
        <dbReference type="EMBL" id="MBO3664018.1"/>
    </source>
</evidence>
<dbReference type="SUPFAM" id="SSF53756">
    <property type="entry name" value="UDP-Glycosyltransferase/glycogen phosphorylase"/>
    <property type="match status" value="1"/>
</dbReference>
<accession>A0A939TNA1</accession>
<gene>
    <name evidence="1" type="ORF">J5V96_10895</name>
</gene>
<organism evidence="1 2">
    <name type="scientific">Microbacterium stercoris</name>
    <dbReference type="NCBI Taxonomy" id="2820289"/>
    <lineage>
        <taxon>Bacteria</taxon>
        <taxon>Bacillati</taxon>
        <taxon>Actinomycetota</taxon>
        <taxon>Actinomycetes</taxon>
        <taxon>Micrococcales</taxon>
        <taxon>Microbacteriaceae</taxon>
        <taxon>Microbacterium</taxon>
    </lineage>
</organism>
<dbReference type="RefSeq" id="WP_208503699.1">
    <property type="nucleotide sequence ID" value="NZ_JAGFOA010000004.1"/>
</dbReference>
<proteinExistence type="predicted"/>
<sequence length="416" mass="44979">MRILGLAESDSYLKWAAALLGRAPSGWETHLRAVQGALAVSTSQLRAAVDGTPFTPGDVTRIHFARVAEEVRRMRPDAVLVAATGPLARLLMEAVARVEPRPVLVSGLPGISIPATRLALDRRHQADLMILHSTRELREFGALAAKHGWDHRLALSTLPFAQVARADPAEGAARTDLVFAAQAKVPRSEGDRTRIARMLVRAAQADPSRRVVLKLRGLAGEQQTHHEDLPYPELLARLGSVPPNLVVATDPMGRALQTAQGLVTVSSTAAIEAVTQGVPVIALDAFGVSARLINTVFVGSGLFGDEDDVIARRFRTPDAEWLADNYFHDPSQDDWADVLMGLVRRRREGSLPRRDPLPRGGGALREAWHRKRALGDHDRSLAGALALVVGVPARAAVRTARRVTRRVRAAASDAAR</sequence>
<protein>
    <submittedName>
        <fullName evidence="1">Uncharacterized protein</fullName>
    </submittedName>
</protein>